<reference evidence="2 3" key="1">
    <citation type="journal article" date="2018" name="Mol. Biol. Evol.">
        <title>Broad Genomic Sampling Reveals a Smut Pathogenic Ancestry of the Fungal Clade Ustilaginomycotina.</title>
        <authorList>
            <person name="Kijpornyongpan T."/>
            <person name="Mondo S.J."/>
            <person name="Barry K."/>
            <person name="Sandor L."/>
            <person name="Lee J."/>
            <person name="Lipzen A."/>
            <person name="Pangilinan J."/>
            <person name="LaButti K."/>
            <person name="Hainaut M."/>
            <person name="Henrissat B."/>
            <person name="Grigoriev I.V."/>
            <person name="Spatafora J.W."/>
            <person name="Aime M.C."/>
        </authorList>
    </citation>
    <scope>NUCLEOTIDE SEQUENCE [LARGE SCALE GENOMIC DNA]</scope>
    <source>
        <strain evidence="2 3">MCA 4198</strain>
    </source>
</reference>
<feature type="compositionally biased region" description="Basic and acidic residues" evidence="1">
    <location>
        <begin position="487"/>
        <end position="499"/>
    </location>
</feature>
<feature type="region of interest" description="Disordered" evidence="1">
    <location>
        <begin position="797"/>
        <end position="829"/>
    </location>
</feature>
<keyword evidence="3" id="KW-1185">Reference proteome</keyword>
<feature type="compositionally biased region" description="Polar residues" evidence="1">
    <location>
        <begin position="53"/>
        <end position="71"/>
    </location>
</feature>
<accession>A0A316YYW4</accession>
<organism evidence="2 3">
    <name type="scientific">Acaromyces ingoldii</name>
    <dbReference type="NCBI Taxonomy" id="215250"/>
    <lineage>
        <taxon>Eukaryota</taxon>
        <taxon>Fungi</taxon>
        <taxon>Dikarya</taxon>
        <taxon>Basidiomycota</taxon>
        <taxon>Ustilaginomycotina</taxon>
        <taxon>Exobasidiomycetes</taxon>
        <taxon>Exobasidiales</taxon>
        <taxon>Cryptobasidiaceae</taxon>
        <taxon>Acaromyces</taxon>
    </lineage>
</organism>
<feature type="compositionally biased region" description="Polar residues" evidence="1">
    <location>
        <begin position="1049"/>
        <end position="1089"/>
    </location>
</feature>
<feature type="compositionally biased region" description="Basic and acidic residues" evidence="1">
    <location>
        <begin position="806"/>
        <end position="820"/>
    </location>
</feature>
<protein>
    <submittedName>
        <fullName evidence="2">Uncharacterized protein</fullName>
    </submittedName>
</protein>
<dbReference type="Proteomes" id="UP000245768">
    <property type="component" value="Unassembled WGS sequence"/>
</dbReference>
<dbReference type="RefSeq" id="XP_025381142.1">
    <property type="nucleotide sequence ID" value="XM_025525453.1"/>
</dbReference>
<feature type="region of interest" description="Disordered" evidence="1">
    <location>
        <begin position="1"/>
        <end position="144"/>
    </location>
</feature>
<feature type="region of interest" description="Disordered" evidence="1">
    <location>
        <begin position="1028"/>
        <end position="1122"/>
    </location>
</feature>
<dbReference type="GeneID" id="37047369"/>
<dbReference type="EMBL" id="KZ819634">
    <property type="protein sequence ID" value="PWN93944.1"/>
    <property type="molecule type" value="Genomic_DNA"/>
</dbReference>
<proteinExistence type="predicted"/>
<sequence length="1122" mass="123134">MQDDVPSHGFQLPRIQHVKRPPSSTCRSHDETEASFHTASSADSPLFSLIGPLSQNPDDSNTKSMPQTRNLPCTRFPLGHTSAHTASSSSVATAPDEPVSQIDGTVDLETPPQSIEPARDFHECRSSPPANLGKVRKKDNAVDTKSQGRINVETLPLYHSIPSSQRKVGCGKGVTVGENDISTLNTEATVRHAFMPGRALDLCVKANASISHGSASKGATTEESTMQSYASIAISRQQRSRSSLLPTARKTKVDSQAEQRERLRRTIEWRVASASAMAPKTGIAAESSPLSLYERRWIKVNGDEALSSYSALRIDIPTLASYRYDPVARSSNEVNEAEAKEKIKGTADTSDSIARGYPLLSQDITARRLCWLGETARTINKIGDTHLTNSQSQKNERRLHSLAWLDLEARKLGETRHAWWSPTHRNKLQCCPTPPIPSSAQQQKRIEAMTRIRGSGRMRRRDSTATSNFAFQFQGEQMSSGKCKQIQRRDPKNSQKDFQRLPSSLSHAKAIDAQLVSVSLKGTDHDASVPLHPSDLGEASPSDGLESDRTIYELAGRGFSRDTDLAKELQEATENGFRIFSRPEIKTQADQSFMLGLNSLCDLEKEAILEFLSLSTFSWDNLQESSPSVQAEYTTQSQFEGRKARGGGLVAEPRADGLSREELNEIEEALLDEQRRLHRGLGPHQVRRGFKSTRAHHATFDTVPCSQRPSIKIPSISMVHSRSFRQNGIQALPHPSLAPTTSVIAPLPIGAHPDANVMMHQQTQHQALLAAQSGPGHSEENMRVTSDFGYPSLLKEPISQPFQDGRQGDTSHGRSLDDAALRGTGPRQDRFSGVINQLFRDPTAKFGHLTPVATGCKHPPSSPLPRSMRQLQHHGLEGLFSPSQEELWSASIARVHQHLRQHRLQSDSVVSNSAYDRTLAEGQWSSGLVQARTVAKRGAPGHKSTSAQRQLPSPNTTLVKRCETWPELDPSAHLLNLSQIDISCSFVQQMDITRLEAALIAEFAGHGAQQVRQSPSCIELGLELHPQEAHGSPTTNLQRSVDRPCPLFSNGTSPVASEAKSTASRAETCSNVAGLEQNSYQQQPLQSTGDGDRKSHPIKSHNVLREDRRAGSLRNASPRSSS</sequence>
<gene>
    <name evidence="2" type="ORF">FA10DRAFT_36375</name>
</gene>
<dbReference type="InParanoid" id="A0A316YYW4"/>
<feature type="region of interest" description="Disordered" evidence="1">
    <location>
        <begin position="474"/>
        <end position="501"/>
    </location>
</feature>
<feature type="compositionally biased region" description="Low complexity" evidence="1">
    <location>
        <begin position="80"/>
        <end position="94"/>
    </location>
</feature>
<evidence type="ECO:0000256" key="1">
    <source>
        <dbReference type="SAM" id="MobiDB-lite"/>
    </source>
</evidence>
<feature type="region of interest" description="Disordered" evidence="1">
    <location>
        <begin position="240"/>
        <end position="259"/>
    </location>
</feature>
<evidence type="ECO:0000313" key="3">
    <source>
        <dbReference type="Proteomes" id="UP000245768"/>
    </source>
</evidence>
<dbReference type="AlphaFoldDB" id="A0A316YYW4"/>
<name>A0A316YYW4_9BASI</name>
<feature type="region of interest" description="Disordered" evidence="1">
    <location>
        <begin position="526"/>
        <end position="545"/>
    </location>
</feature>
<evidence type="ECO:0000313" key="2">
    <source>
        <dbReference type="EMBL" id="PWN93944.1"/>
    </source>
</evidence>